<evidence type="ECO:0000259" key="20">
    <source>
        <dbReference type="PROSITE" id="PS50261"/>
    </source>
</evidence>
<gene>
    <name evidence="21" type="ORF">HJG63_016125</name>
</gene>
<organism evidence="21 22">
    <name type="scientific">Rousettus aegyptiacus</name>
    <name type="common">Egyptian fruit bat</name>
    <name type="synonym">Pteropus aegyptiacus</name>
    <dbReference type="NCBI Taxonomy" id="9407"/>
    <lineage>
        <taxon>Eukaryota</taxon>
        <taxon>Metazoa</taxon>
        <taxon>Chordata</taxon>
        <taxon>Craniata</taxon>
        <taxon>Vertebrata</taxon>
        <taxon>Euteleostomi</taxon>
        <taxon>Mammalia</taxon>
        <taxon>Eutheria</taxon>
        <taxon>Laurasiatheria</taxon>
        <taxon>Chiroptera</taxon>
        <taxon>Yinpterochiroptera</taxon>
        <taxon>Pteropodoidea</taxon>
        <taxon>Pteropodidae</taxon>
        <taxon>Rousettinae</taxon>
        <taxon>Rousettus</taxon>
    </lineage>
</organism>
<dbReference type="InterPro" id="IPR002170">
    <property type="entry name" value="GPCR_2_parathyroid_rcpt"/>
</dbReference>
<evidence type="ECO:0000313" key="21">
    <source>
        <dbReference type="EMBL" id="KAF6475814.1"/>
    </source>
</evidence>
<evidence type="ECO:0000256" key="1">
    <source>
        <dbReference type="ARBA" id="ARBA00004651"/>
    </source>
</evidence>
<keyword evidence="22" id="KW-1185">Reference proteome</keyword>
<keyword evidence="7 19" id="KW-1133">Transmembrane helix</keyword>
<evidence type="ECO:0000256" key="4">
    <source>
        <dbReference type="ARBA" id="ARBA00022475"/>
    </source>
</evidence>
<dbReference type="GO" id="GO:0004991">
    <property type="term" value="F:parathyroid hormone receptor activity"/>
    <property type="evidence" value="ECO:0007669"/>
    <property type="project" value="InterPro"/>
</dbReference>
<dbReference type="Proteomes" id="UP000593571">
    <property type="component" value="Unassembled WGS sequence"/>
</dbReference>
<dbReference type="Gene3D" id="1.20.1070.10">
    <property type="entry name" value="Rhodopsin 7-helix transmembrane proteins"/>
    <property type="match status" value="1"/>
</dbReference>
<dbReference type="FunFam" id="1.20.1070.10:FF:000070">
    <property type="entry name" value="Parathyroid hormone/parathyroid hormone-related peptide receptor"/>
    <property type="match status" value="1"/>
</dbReference>
<keyword evidence="10" id="KW-1015">Disulfide bond</keyword>
<feature type="domain" description="G-protein coupled receptors family 2 profile 2" evidence="20">
    <location>
        <begin position="1"/>
        <end position="263"/>
    </location>
</feature>
<comment type="function">
    <text evidence="16">G-protein-coupled receptor for parathyroid hormone (PTH) and for parathyroid hormone-related peptide (PTHLH). Ligand binding causes a conformation change that triggers signaling via guanine nucleotide-binding proteins (G proteins) and modulates the activity of downstream effectors, such as adenylate cyclase (cAMP). PTH1R is coupled to G(s) G alpha proteins and mediates activation of adenylate cyclase activity. PTHLH dissociates from PTH1R more rapidly than PTH; as consequence, the cAMP response induced by PTHLH decays faster than the response induced by PTH.</text>
</comment>
<comment type="similarity">
    <text evidence="2">Belongs to the G-protein coupled receptor 2 family.</text>
</comment>
<evidence type="ECO:0000256" key="5">
    <source>
        <dbReference type="ARBA" id="ARBA00022692"/>
    </source>
</evidence>
<evidence type="ECO:0000256" key="11">
    <source>
        <dbReference type="ARBA" id="ARBA00023170"/>
    </source>
</evidence>
<dbReference type="GO" id="GO:0017046">
    <property type="term" value="F:peptide hormone binding"/>
    <property type="evidence" value="ECO:0007669"/>
    <property type="project" value="TreeGrafter"/>
</dbReference>
<evidence type="ECO:0000256" key="14">
    <source>
        <dbReference type="ARBA" id="ARBA00030334"/>
    </source>
</evidence>
<dbReference type="GO" id="GO:0008528">
    <property type="term" value="F:G protein-coupled peptide receptor activity"/>
    <property type="evidence" value="ECO:0007669"/>
    <property type="project" value="TreeGrafter"/>
</dbReference>
<comment type="subcellular location">
    <subcellularLocation>
        <location evidence="1">Cell membrane</location>
        <topology evidence="1">Multi-pass membrane protein</topology>
    </subcellularLocation>
</comment>
<dbReference type="InterPro" id="IPR017981">
    <property type="entry name" value="GPCR_2-like_7TM"/>
</dbReference>
<reference evidence="21 22" key="1">
    <citation type="journal article" date="2020" name="Nature">
        <title>Six reference-quality genomes reveal evolution of bat adaptations.</title>
        <authorList>
            <person name="Jebb D."/>
            <person name="Huang Z."/>
            <person name="Pippel M."/>
            <person name="Hughes G.M."/>
            <person name="Lavrichenko K."/>
            <person name="Devanna P."/>
            <person name="Winkler S."/>
            <person name="Jermiin L.S."/>
            <person name="Skirmuntt E.C."/>
            <person name="Katzourakis A."/>
            <person name="Burkitt-Gray L."/>
            <person name="Ray D.A."/>
            <person name="Sullivan K.A.M."/>
            <person name="Roscito J.G."/>
            <person name="Kirilenko B.M."/>
            <person name="Davalos L.M."/>
            <person name="Corthals A.P."/>
            <person name="Power M.L."/>
            <person name="Jones G."/>
            <person name="Ransome R.D."/>
            <person name="Dechmann D.K.N."/>
            <person name="Locatelli A.G."/>
            <person name="Puechmaille S.J."/>
            <person name="Fedrigo O."/>
            <person name="Jarvis E.D."/>
            <person name="Hiller M."/>
            <person name="Vernes S.C."/>
            <person name="Myers E.W."/>
            <person name="Teeling E.C."/>
        </authorList>
    </citation>
    <scope>NUCLEOTIDE SEQUENCE [LARGE SCALE GENOMIC DNA]</scope>
    <source>
        <strain evidence="21">MRouAeg1</strain>
        <tissue evidence="21">Muscle</tissue>
    </source>
</reference>
<dbReference type="Pfam" id="PF00002">
    <property type="entry name" value="7tm_2"/>
    <property type="match status" value="1"/>
</dbReference>
<evidence type="ECO:0000256" key="19">
    <source>
        <dbReference type="SAM" id="Phobius"/>
    </source>
</evidence>
<dbReference type="PANTHER" id="PTHR45620">
    <property type="entry name" value="PDF RECEPTOR-LIKE PROTEIN-RELATED"/>
    <property type="match status" value="1"/>
</dbReference>
<feature type="transmembrane region" description="Helical" evidence="19">
    <location>
        <begin position="132"/>
        <end position="153"/>
    </location>
</feature>
<evidence type="ECO:0000256" key="10">
    <source>
        <dbReference type="ARBA" id="ARBA00023157"/>
    </source>
</evidence>
<keyword evidence="4" id="KW-1003">Cell membrane</keyword>
<dbReference type="GO" id="GO:0005886">
    <property type="term" value="C:plasma membrane"/>
    <property type="evidence" value="ECO:0007669"/>
    <property type="project" value="UniProtKB-SubCell"/>
</dbReference>
<comment type="caution">
    <text evidence="21">The sequence shown here is derived from an EMBL/GenBank/DDBJ whole genome shotgun (WGS) entry which is preliminary data.</text>
</comment>
<dbReference type="PROSITE" id="PS50261">
    <property type="entry name" value="G_PROTEIN_RECEP_F2_4"/>
    <property type="match status" value="1"/>
</dbReference>
<evidence type="ECO:0000256" key="12">
    <source>
        <dbReference type="ARBA" id="ARBA00023180"/>
    </source>
</evidence>
<keyword evidence="6" id="KW-0732">Signal</keyword>
<evidence type="ECO:0000313" key="22">
    <source>
        <dbReference type="Proteomes" id="UP000593571"/>
    </source>
</evidence>
<protein>
    <recommendedName>
        <fullName evidence="3">Parathyroid hormone/parathyroid hormone-related peptide receptor</fullName>
    </recommendedName>
    <alternativeName>
        <fullName evidence="14">PTH/PTHrP type I receptor</fullName>
    </alternativeName>
    <alternativeName>
        <fullName evidence="15">Parathyroid hormone 1 receptor</fullName>
    </alternativeName>
</protein>
<dbReference type="GO" id="GO:0006874">
    <property type="term" value="P:intracellular calcium ion homeostasis"/>
    <property type="evidence" value="ECO:0007669"/>
    <property type="project" value="TreeGrafter"/>
</dbReference>
<feature type="transmembrane region" description="Helical" evidence="19">
    <location>
        <begin position="173"/>
        <end position="197"/>
    </location>
</feature>
<keyword evidence="5 19" id="KW-0812">Transmembrane</keyword>
<dbReference type="InterPro" id="IPR050332">
    <property type="entry name" value="GPCR_2"/>
</dbReference>
<dbReference type="GO" id="GO:0007166">
    <property type="term" value="P:cell surface receptor signaling pathway"/>
    <property type="evidence" value="ECO:0007669"/>
    <property type="project" value="InterPro"/>
</dbReference>
<dbReference type="GO" id="GO:0007200">
    <property type="term" value="P:phospholipase C-activating G protein-coupled receptor signaling pathway"/>
    <property type="evidence" value="ECO:0007669"/>
    <property type="project" value="UniProtKB-ARBA"/>
</dbReference>
<evidence type="ECO:0000256" key="15">
    <source>
        <dbReference type="ARBA" id="ARBA00032662"/>
    </source>
</evidence>
<evidence type="ECO:0000256" key="18">
    <source>
        <dbReference type="SAM" id="MobiDB-lite"/>
    </source>
</evidence>
<evidence type="ECO:0000256" key="8">
    <source>
        <dbReference type="ARBA" id="ARBA00023040"/>
    </source>
</evidence>
<comment type="subunit">
    <text evidence="17">Homodimer in the absence of bound ligand. Peptide hormone binding leads to dissociation of the homodimer.</text>
</comment>
<keyword evidence="8" id="KW-0297">G-protein coupled receptor</keyword>
<feature type="transmembrane region" description="Helical" evidence="19">
    <location>
        <begin position="36"/>
        <end position="57"/>
    </location>
</feature>
<dbReference type="EMBL" id="JACASE010000004">
    <property type="protein sequence ID" value="KAF6475814.1"/>
    <property type="molecule type" value="Genomic_DNA"/>
</dbReference>
<keyword evidence="11 21" id="KW-0675">Receptor</keyword>
<evidence type="ECO:0000256" key="7">
    <source>
        <dbReference type="ARBA" id="ARBA00022989"/>
    </source>
</evidence>
<dbReference type="AlphaFoldDB" id="A0A7J8HTX6"/>
<feature type="transmembrane region" description="Helical" evidence="19">
    <location>
        <begin position="218"/>
        <end position="238"/>
    </location>
</feature>
<dbReference type="PANTHER" id="PTHR45620:SF27">
    <property type="entry name" value="PARATHYROID HORMONE_PARATHYROID HORMONE-RELATED PEPTIDE RECEPTOR"/>
    <property type="match status" value="1"/>
</dbReference>
<feature type="transmembrane region" description="Helical" evidence="19">
    <location>
        <begin position="6"/>
        <end position="24"/>
    </location>
</feature>
<dbReference type="PRINTS" id="PR00393">
    <property type="entry name" value="PTRHORMONER"/>
</dbReference>
<evidence type="ECO:0000256" key="2">
    <source>
        <dbReference type="ARBA" id="ARBA00005314"/>
    </source>
</evidence>
<sequence length="347" mass="38868">MIYTVGYSVSLASLTVAVLILAYFRRLHCTRNYIHMHLFLSFMLRAVSIFVKDAVLYSGATLDEAERLTEEELRAIAQAPPPPAAAAAGYAGCRVAVTFFLYFLATNYYWILVEGLYLHSLIFMAFFSEKKYLWGFTVFGWGLPAIFVAVWVSVRATLANTGCWDLSSGNKKWIIQVPILASIVLNFVLFINIVRVLATKLRETNAGRCDTRQQYRKLLKSTLVLMPLFGVHYIVFMATPYTEVSGTLWQVQMHYEMLFNSFQVRRPRPGLGAGAASPPADPGSGPDPRPSLHRDFLSPLYTVSAMARYRLRSRSPGAAGHWRWTSSARRAAGAAATATVRWCPTRV</sequence>
<name>A0A7J8HTX6_ROUAE</name>
<accession>A0A7J8HTX6</accession>
<keyword evidence="13" id="KW-0807">Transducer</keyword>
<proteinExistence type="inferred from homology"/>
<feature type="compositionally biased region" description="Pro residues" evidence="18">
    <location>
        <begin position="279"/>
        <end position="289"/>
    </location>
</feature>
<dbReference type="PRINTS" id="PR00249">
    <property type="entry name" value="GPCRSECRETIN"/>
</dbReference>
<evidence type="ECO:0000256" key="3">
    <source>
        <dbReference type="ARBA" id="ARBA00020798"/>
    </source>
</evidence>
<feature type="region of interest" description="Disordered" evidence="18">
    <location>
        <begin position="270"/>
        <end position="291"/>
    </location>
</feature>
<evidence type="ECO:0000256" key="13">
    <source>
        <dbReference type="ARBA" id="ARBA00023224"/>
    </source>
</evidence>
<evidence type="ECO:0000256" key="17">
    <source>
        <dbReference type="ARBA" id="ARBA00093493"/>
    </source>
</evidence>
<keyword evidence="12" id="KW-0325">Glycoprotein</keyword>
<keyword evidence="9 19" id="KW-0472">Membrane</keyword>
<dbReference type="GO" id="GO:0007189">
    <property type="term" value="P:adenylate cyclase-activating G protein-coupled receptor signaling pathway"/>
    <property type="evidence" value="ECO:0007669"/>
    <property type="project" value="TreeGrafter"/>
</dbReference>
<evidence type="ECO:0000256" key="6">
    <source>
        <dbReference type="ARBA" id="ARBA00022729"/>
    </source>
</evidence>
<evidence type="ECO:0000256" key="9">
    <source>
        <dbReference type="ARBA" id="ARBA00023136"/>
    </source>
</evidence>
<evidence type="ECO:0000256" key="16">
    <source>
        <dbReference type="ARBA" id="ARBA00093433"/>
    </source>
</evidence>
<dbReference type="InterPro" id="IPR000832">
    <property type="entry name" value="GPCR_2_secretin-like"/>
</dbReference>